<keyword evidence="1" id="KW-0812">Transmembrane</keyword>
<protein>
    <submittedName>
        <fullName evidence="2">Uncharacterized protein</fullName>
    </submittedName>
</protein>
<proteinExistence type="predicted"/>
<feature type="transmembrane region" description="Helical" evidence="1">
    <location>
        <begin position="6"/>
        <end position="25"/>
    </location>
</feature>
<sequence>MSAYHFLEMLIVAAAVAGSLYAALLRLAPQLLGRKPALKRKAACSGCDNCGGCAPGSAAGERPVDWRR</sequence>
<evidence type="ECO:0000313" key="3">
    <source>
        <dbReference type="Proteomes" id="UP000199233"/>
    </source>
</evidence>
<accession>A0A1H9DZ40</accession>
<dbReference type="Proteomes" id="UP000199233">
    <property type="component" value="Unassembled WGS sequence"/>
</dbReference>
<evidence type="ECO:0000313" key="2">
    <source>
        <dbReference type="EMBL" id="SEQ18612.1"/>
    </source>
</evidence>
<evidence type="ECO:0000256" key="1">
    <source>
        <dbReference type="SAM" id="Phobius"/>
    </source>
</evidence>
<keyword evidence="1" id="KW-0472">Membrane</keyword>
<reference evidence="2 3" key="1">
    <citation type="submission" date="2016-10" db="EMBL/GenBank/DDBJ databases">
        <authorList>
            <person name="de Groot N.N."/>
        </authorList>
    </citation>
    <scope>NUCLEOTIDE SEQUENCE [LARGE SCALE GENOMIC DNA]</scope>
    <source>
        <strain evidence="2 3">DSM 25927</strain>
    </source>
</reference>
<keyword evidence="1" id="KW-1133">Transmembrane helix</keyword>
<dbReference type="STRING" id="489703.SAMN04488038_104217"/>
<dbReference type="EMBL" id="FOFS01000004">
    <property type="protein sequence ID" value="SEQ18612.1"/>
    <property type="molecule type" value="Genomic_DNA"/>
</dbReference>
<gene>
    <name evidence="2" type="ORF">SAMN04488038_104217</name>
</gene>
<keyword evidence="3" id="KW-1185">Reference proteome</keyword>
<organism evidence="2 3">
    <name type="scientific">Solimonas aquatica</name>
    <dbReference type="NCBI Taxonomy" id="489703"/>
    <lineage>
        <taxon>Bacteria</taxon>
        <taxon>Pseudomonadati</taxon>
        <taxon>Pseudomonadota</taxon>
        <taxon>Gammaproteobacteria</taxon>
        <taxon>Nevskiales</taxon>
        <taxon>Nevskiaceae</taxon>
        <taxon>Solimonas</taxon>
    </lineage>
</organism>
<dbReference type="RefSeq" id="WP_093283687.1">
    <property type="nucleotide sequence ID" value="NZ_FOFS01000004.1"/>
</dbReference>
<name>A0A1H9DZ40_9GAMM</name>
<dbReference type="AlphaFoldDB" id="A0A1H9DZ40"/>